<dbReference type="EMBL" id="CP039346">
    <property type="protein sequence ID" value="QCD82416.1"/>
    <property type="molecule type" value="Genomic_DNA"/>
</dbReference>
<dbReference type="Proteomes" id="UP000501690">
    <property type="component" value="Linkage Group LG2"/>
</dbReference>
<accession>A0A4D6L1R4</accession>
<organism evidence="2 3">
    <name type="scientific">Vigna unguiculata</name>
    <name type="common">Cowpea</name>
    <dbReference type="NCBI Taxonomy" id="3917"/>
    <lineage>
        <taxon>Eukaryota</taxon>
        <taxon>Viridiplantae</taxon>
        <taxon>Streptophyta</taxon>
        <taxon>Embryophyta</taxon>
        <taxon>Tracheophyta</taxon>
        <taxon>Spermatophyta</taxon>
        <taxon>Magnoliopsida</taxon>
        <taxon>eudicotyledons</taxon>
        <taxon>Gunneridae</taxon>
        <taxon>Pentapetalae</taxon>
        <taxon>rosids</taxon>
        <taxon>fabids</taxon>
        <taxon>Fabales</taxon>
        <taxon>Fabaceae</taxon>
        <taxon>Papilionoideae</taxon>
        <taxon>50 kb inversion clade</taxon>
        <taxon>NPAAA clade</taxon>
        <taxon>indigoferoid/millettioid clade</taxon>
        <taxon>Phaseoleae</taxon>
        <taxon>Vigna</taxon>
    </lineage>
</organism>
<keyword evidence="3" id="KW-1185">Reference proteome</keyword>
<evidence type="ECO:0000313" key="2">
    <source>
        <dbReference type="EMBL" id="QCD82416.1"/>
    </source>
</evidence>
<reference evidence="2 3" key="1">
    <citation type="submission" date="2019-04" db="EMBL/GenBank/DDBJ databases">
        <title>An improved genome assembly and genetic linkage map for asparagus bean, Vigna unguiculata ssp. sesquipedialis.</title>
        <authorList>
            <person name="Xia Q."/>
            <person name="Zhang R."/>
            <person name="Dong Y."/>
        </authorList>
    </citation>
    <scope>NUCLEOTIDE SEQUENCE [LARGE SCALE GENOMIC DNA]</scope>
    <source>
        <tissue evidence="2">Leaf</tissue>
    </source>
</reference>
<feature type="compositionally biased region" description="Polar residues" evidence="1">
    <location>
        <begin position="67"/>
        <end position="83"/>
    </location>
</feature>
<sequence>MRAHTKDASSATAVLFFISPVAPIANPSRSPPSSDENSIVQQLTPAANRSCTFIHEPVVVHVKQHRLQPSLSQQHRRSPSSLQRDPKHSKMQTQ</sequence>
<evidence type="ECO:0000313" key="3">
    <source>
        <dbReference type="Proteomes" id="UP000501690"/>
    </source>
</evidence>
<protein>
    <submittedName>
        <fullName evidence="2">Uncharacterized protein</fullName>
    </submittedName>
</protein>
<gene>
    <name evidence="2" type="ORF">DEO72_LG2g2754</name>
</gene>
<evidence type="ECO:0000256" key="1">
    <source>
        <dbReference type="SAM" id="MobiDB-lite"/>
    </source>
</evidence>
<proteinExistence type="predicted"/>
<dbReference type="AlphaFoldDB" id="A0A4D6L1R4"/>
<feature type="region of interest" description="Disordered" evidence="1">
    <location>
        <begin position="64"/>
        <end position="94"/>
    </location>
</feature>
<name>A0A4D6L1R4_VIGUN</name>